<proteinExistence type="predicted"/>
<sequence>MHSYTNSSYYTHASMQTSLCKGMLTGSQINV</sequence>
<accession>A0A2P2IYX9</accession>
<dbReference type="AlphaFoldDB" id="A0A2P2IYX9"/>
<reference evidence="1" key="1">
    <citation type="submission" date="2018-02" db="EMBL/GenBank/DDBJ databases">
        <title>Rhizophora mucronata_Transcriptome.</title>
        <authorList>
            <person name="Meera S.P."/>
            <person name="Sreeshan A."/>
            <person name="Augustine A."/>
        </authorList>
    </citation>
    <scope>NUCLEOTIDE SEQUENCE</scope>
    <source>
        <tissue evidence="1">Leaf</tissue>
    </source>
</reference>
<name>A0A2P2IYX9_RHIMU</name>
<dbReference type="EMBL" id="GGEC01005904">
    <property type="protein sequence ID" value="MBW86387.1"/>
    <property type="molecule type" value="Transcribed_RNA"/>
</dbReference>
<protein>
    <submittedName>
        <fullName evidence="1">Uncharacterized protein</fullName>
    </submittedName>
</protein>
<evidence type="ECO:0000313" key="1">
    <source>
        <dbReference type="EMBL" id="MBW86387.1"/>
    </source>
</evidence>
<organism evidence="1">
    <name type="scientific">Rhizophora mucronata</name>
    <name type="common">Asiatic mangrove</name>
    <dbReference type="NCBI Taxonomy" id="61149"/>
    <lineage>
        <taxon>Eukaryota</taxon>
        <taxon>Viridiplantae</taxon>
        <taxon>Streptophyta</taxon>
        <taxon>Embryophyta</taxon>
        <taxon>Tracheophyta</taxon>
        <taxon>Spermatophyta</taxon>
        <taxon>Magnoliopsida</taxon>
        <taxon>eudicotyledons</taxon>
        <taxon>Gunneridae</taxon>
        <taxon>Pentapetalae</taxon>
        <taxon>rosids</taxon>
        <taxon>fabids</taxon>
        <taxon>Malpighiales</taxon>
        <taxon>Rhizophoraceae</taxon>
        <taxon>Rhizophora</taxon>
    </lineage>
</organism>